<dbReference type="EMBL" id="SRYA01000012">
    <property type="protein sequence ID" value="TGY96817.1"/>
    <property type="molecule type" value="Genomic_DNA"/>
</dbReference>
<name>A0AC61RYG0_9FIRM</name>
<comment type="caution">
    <text evidence="1">The sequence shown here is derived from an EMBL/GenBank/DDBJ whole genome shotgun (WGS) entry which is preliminary data.</text>
</comment>
<gene>
    <name evidence="1" type="ORF">E5329_07410</name>
</gene>
<protein>
    <submittedName>
        <fullName evidence="1">Uncharacterized protein</fullName>
    </submittedName>
</protein>
<reference evidence="1" key="1">
    <citation type="submission" date="2019-04" db="EMBL/GenBank/DDBJ databases">
        <title>Microbes associate with the intestines of laboratory mice.</title>
        <authorList>
            <person name="Navarre W."/>
            <person name="Wong E."/>
            <person name="Huang K."/>
            <person name="Tropini C."/>
            <person name="Ng K."/>
            <person name="Yu B."/>
        </authorList>
    </citation>
    <scope>NUCLEOTIDE SEQUENCE</scope>
    <source>
        <strain evidence="1">NM01_1-7b</strain>
    </source>
</reference>
<evidence type="ECO:0000313" key="1">
    <source>
        <dbReference type="EMBL" id="TGY96817.1"/>
    </source>
</evidence>
<accession>A0AC61RYG0</accession>
<dbReference type="Proteomes" id="UP000304953">
    <property type="component" value="Unassembled WGS sequence"/>
</dbReference>
<keyword evidence="2" id="KW-1185">Reference proteome</keyword>
<organism evidence="1 2">
    <name type="scientific">Petralouisia muris</name>
    <dbReference type="NCBI Taxonomy" id="3032872"/>
    <lineage>
        <taxon>Bacteria</taxon>
        <taxon>Bacillati</taxon>
        <taxon>Bacillota</taxon>
        <taxon>Clostridia</taxon>
        <taxon>Lachnospirales</taxon>
        <taxon>Lachnospiraceae</taxon>
        <taxon>Petralouisia</taxon>
    </lineage>
</organism>
<proteinExistence type="predicted"/>
<evidence type="ECO:0000313" key="2">
    <source>
        <dbReference type="Proteomes" id="UP000304953"/>
    </source>
</evidence>
<sequence>MSIRPVEFSGVVQRSQDVSTLKQNEDNKAMLQQQNVQTQFAKDTMHHMKQVNHANDSDNPEKKFDAREKGSNEYEDRRKKKKKAGEKNNGKVSVKTSGGFDIKI</sequence>